<protein>
    <recommendedName>
        <fullName evidence="6">Ribosomal RNA large subunit methyltransferase F</fullName>
        <ecNumber evidence="6">2.1.1.181</ecNumber>
    </recommendedName>
    <alternativeName>
        <fullName evidence="6">23S rRNA mA1618 methyltransferase</fullName>
    </alternativeName>
    <alternativeName>
        <fullName evidence="6">rRNA adenine N-6-methyltransferase</fullName>
    </alternativeName>
</protein>
<dbReference type="Proteomes" id="UP000036097">
    <property type="component" value="Unassembled WGS sequence"/>
</dbReference>
<dbReference type="PANTHER" id="PTHR13393">
    <property type="entry name" value="SAM-DEPENDENT METHYLTRANSFERASE"/>
    <property type="match status" value="1"/>
</dbReference>
<comment type="subcellular location">
    <subcellularLocation>
        <location evidence="6">Cytoplasm</location>
    </subcellularLocation>
</comment>
<dbReference type="GO" id="GO:0052907">
    <property type="term" value="F:23S rRNA (adenine(1618)-N(6))-methyltransferase activity"/>
    <property type="evidence" value="ECO:0007669"/>
    <property type="project" value="UniProtKB-EC"/>
</dbReference>
<keyword evidence="1 6" id="KW-0963">Cytoplasm</keyword>
<dbReference type="Gene3D" id="3.40.50.150">
    <property type="entry name" value="Vaccinia Virus protein VP39"/>
    <property type="match status" value="1"/>
</dbReference>
<comment type="similarity">
    <text evidence="6">Belongs to the methyltransferase superfamily. METTL16/RlmF family.</text>
</comment>
<dbReference type="InterPro" id="IPR010286">
    <property type="entry name" value="METTL16/RlmF"/>
</dbReference>
<evidence type="ECO:0000256" key="7">
    <source>
        <dbReference type="SAM" id="MobiDB-lite"/>
    </source>
</evidence>
<dbReference type="RefSeq" id="WP_047879063.1">
    <property type="nucleotide sequence ID" value="NZ_LDOT01000014.1"/>
</dbReference>
<dbReference type="AlphaFoldDB" id="A0A0J1H0X4"/>
<keyword evidence="5 6" id="KW-0949">S-adenosyl-L-methionine</keyword>
<evidence type="ECO:0000256" key="1">
    <source>
        <dbReference type="ARBA" id="ARBA00022490"/>
    </source>
</evidence>
<dbReference type="STRING" id="1195763.ABT56_11720"/>
<keyword evidence="9" id="KW-1185">Reference proteome</keyword>
<comment type="caution">
    <text evidence="8">The sequence shown here is derived from an EMBL/GenBank/DDBJ whole genome shotgun (WGS) entry which is preliminary data.</text>
</comment>
<keyword evidence="3 6" id="KW-0489">Methyltransferase</keyword>
<dbReference type="GO" id="GO:0005737">
    <property type="term" value="C:cytoplasm"/>
    <property type="evidence" value="ECO:0007669"/>
    <property type="project" value="UniProtKB-SubCell"/>
</dbReference>
<evidence type="ECO:0000256" key="6">
    <source>
        <dbReference type="HAMAP-Rule" id="MF_01848"/>
    </source>
</evidence>
<dbReference type="EMBL" id="LDOT01000014">
    <property type="protein sequence ID" value="KLV05476.1"/>
    <property type="molecule type" value="Genomic_DNA"/>
</dbReference>
<dbReference type="CDD" id="cd02440">
    <property type="entry name" value="AdoMet_MTases"/>
    <property type="match status" value="1"/>
</dbReference>
<dbReference type="NCBIfam" id="NF008725">
    <property type="entry name" value="PRK11727.1"/>
    <property type="match status" value="1"/>
</dbReference>
<evidence type="ECO:0000313" key="8">
    <source>
        <dbReference type="EMBL" id="KLV05476.1"/>
    </source>
</evidence>
<evidence type="ECO:0000256" key="2">
    <source>
        <dbReference type="ARBA" id="ARBA00022552"/>
    </source>
</evidence>
<name>A0A0J1H0X4_9GAMM</name>
<reference evidence="8 9" key="1">
    <citation type="submission" date="2015-05" db="EMBL/GenBank/DDBJ databases">
        <title>Photobacterium galathea sp. nov.</title>
        <authorList>
            <person name="Machado H."/>
            <person name="Gram L."/>
        </authorList>
    </citation>
    <scope>NUCLEOTIDE SEQUENCE [LARGE SCALE GENOMIC DNA]</scope>
    <source>
        <strain evidence="8 9">CGMCC 1.12159</strain>
    </source>
</reference>
<organism evidence="8 9">
    <name type="scientific">Photobacterium aquae</name>
    <dbReference type="NCBI Taxonomy" id="1195763"/>
    <lineage>
        <taxon>Bacteria</taxon>
        <taxon>Pseudomonadati</taxon>
        <taxon>Pseudomonadota</taxon>
        <taxon>Gammaproteobacteria</taxon>
        <taxon>Vibrionales</taxon>
        <taxon>Vibrionaceae</taxon>
        <taxon>Photobacterium</taxon>
    </lineage>
</organism>
<sequence length="351" mass="39000">MNKKTPVKAQSKGLHPRNPHRDRYDFPALIKSCPALAPFVAENAYGDLSVNFSDPQAVKTLNRALLSHFYQVDFWDIPEGYLCPPIPGRADYIHYIADLLADSNGGAIPRGKHIRGLDVGTGANCVYPIVGRSVYGWRFVAADIDSVSVKTAKFIADSNPVLSGQIQCRLQKNPDHIFTGMINDDDVFDFTLCNPPFHASLEEAEAGSQRKVKNLAANAKKKEMQAFGKPENMRAKGKPADFQSMRGKANSKAVLNFGGQKAELWCPGGEAAFIQRMITQSREKAGQCFWFTTLVSKKENLKGIYQQLQKAGAVEVKTIDMAQGQKLTRFVAWTFLSAEDQAVWREARWAR</sequence>
<evidence type="ECO:0000256" key="4">
    <source>
        <dbReference type="ARBA" id="ARBA00022679"/>
    </source>
</evidence>
<comment type="catalytic activity">
    <reaction evidence="6">
        <text>adenosine(1618) in 23S rRNA + S-adenosyl-L-methionine = N(6)-methyladenosine(1618) in 23S rRNA + S-adenosyl-L-homocysteine + H(+)</text>
        <dbReference type="Rhea" id="RHEA:16497"/>
        <dbReference type="Rhea" id="RHEA-COMP:10229"/>
        <dbReference type="Rhea" id="RHEA-COMP:10231"/>
        <dbReference type="ChEBI" id="CHEBI:15378"/>
        <dbReference type="ChEBI" id="CHEBI:57856"/>
        <dbReference type="ChEBI" id="CHEBI:59789"/>
        <dbReference type="ChEBI" id="CHEBI:74411"/>
        <dbReference type="ChEBI" id="CHEBI:74449"/>
        <dbReference type="EC" id="2.1.1.181"/>
    </reaction>
</comment>
<dbReference type="SUPFAM" id="SSF53335">
    <property type="entry name" value="S-adenosyl-L-methionine-dependent methyltransferases"/>
    <property type="match status" value="1"/>
</dbReference>
<accession>A0A0J1H0X4</accession>
<dbReference type="HAMAP" id="MF_01848">
    <property type="entry name" value="23SrRNA_methyltr_F"/>
    <property type="match status" value="1"/>
</dbReference>
<evidence type="ECO:0000256" key="5">
    <source>
        <dbReference type="ARBA" id="ARBA00022691"/>
    </source>
</evidence>
<gene>
    <name evidence="6" type="primary">rlmF</name>
    <name evidence="8" type="ORF">ABT56_11720</name>
</gene>
<dbReference type="EC" id="2.1.1.181" evidence="6"/>
<dbReference type="PANTHER" id="PTHR13393:SF0">
    <property type="entry name" value="RNA N6-ADENOSINE-METHYLTRANSFERASE METTL16"/>
    <property type="match status" value="1"/>
</dbReference>
<evidence type="ECO:0000313" key="9">
    <source>
        <dbReference type="Proteomes" id="UP000036097"/>
    </source>
</evidence>
<keyword evidence="4 6" id="KW-0808">Transferase</keyword>
<keyword evidence="2 6" id="KW-0698">rRNA processing</keyword>
<dbReference type="PIRSF" id="PIRSF029038">
    <property type="entry name" value="Mtase_YbiN_prd"/>
    <property type="match status" value="1"/>
</dbReference>
<dbReference type="Pfam" id="PF05971">
    <property type="entry name" value="Methyltransf_10"/>
    <property type="match status" value="1"/>
</dbReference>
<dbReference type="OrthoDB" id="1115728at2"/>
<dbReference type="InterPro" id="IPR016909">
    <property type="entry name" value="rRNA_lsu_MeTfrase_F"/>
</dbReference>
<feature type="region of interest" description="Disordered" evidence="7">
    <location>
        <begin position="1"/>
        <end position="22"/>
    </location>
</feature>
<proteinExistence type="inferred from homology"/>
<comment type="function">
    <text evidence="6">Specifically methylates the adenine in position 1618 of 23S rRNA.</text>
</comment>
<evidence type="ECO:0000256" key="3">
    <source>
        <dbReference type="ARBA" id="ARBA00022603"/>
    </source>
</evidence>
<dbReference type="InterPro" id="IPR029063">
    <property type="entry name" value="SAM-dependent_MTases_sf"/>
</dbReference>
<dbReference type="GO" id="GO:0070475">
    <property type="term" value="P:rRNA base methylation"/>
    <property type="evidence" value="ECO:0007669"/>
    <property type="project" value="TreeGrafter"/>
</dbReference>
<dbReference type="PATRIC" id="fig|1195763.3.peg.2471"/>